<dbReference type="EMBL" id="MN740411">
    <property type="protein sequence ID" value="QHU05352.1"/>
    <property type="molecule type" value="Genomic_DNA"/>
</dbReference>
<evidence type="ECO:0000256" key="2">
    <source>
        <dbReference type="ARBA" id="ARBA00022692"/>
    </source>
</evidence>
<evidence type="ECO:0000313" key="6">
    <source>
        <dbReference type="EMBL" id="QHU05352.1"/>
    </source>
</evidence>
<dbReference type="AlphaFoldDB" id="A0A6C0JI58"/>
<evidence type="ECO:0000256" key="3">
    <source>
        <dbReference type="ARBA" id="ARBA00022989"/>
    </source>
</evidence>
<dbReference type="SUPFAM" id="SSF81338">
    <property type="entry name" value="Aquaporin-like"/>
    <property type="match status" value="1"/>
</dbReference>
<sequence length="95" mass="9998">MLRGLLLEYTGTLLIAASLVFTHASPVIVGLAYMSALFIADGHSDGLFTPLGILTQYLLGRVTPTHSLKLLCAQIAAGASAVLIYTTRKLTVPLA</sequence>
<keyword evidence="2 5" id="KW-0812">Transmembrane</keyword>
<name>A0A6C0JI58_9ZZZZ</name>
<feature type="transmembrane region" description="Helical" evidence="5">
    <location>
        <begin position="12"/>
        <end position="40"/>
    </location>
</feature>
<keyword evidence="4 5" id="KW-0472">Membrane</keyword>
<protein>
    <submittedName>
        <fullName evidence="6">Uncharacterized protein</fullName>
    </submittedName>
</protein>
<organism evidence="6">
    <name type="scientific">viral metagenome</name>
    <dbReference type="NCBI Taxonomy" id="1070528"/>
    <lineage>
        <taxon>unclassified sequences</taxon>
        <taxon>metagenomes</taxon>
        <taxon>organismal metagenomes</taxon>
    </lineage>
</organism>
<reference evidence="6" key="1">
    <citation type="journal article" date="2020" name="Nature">
        <title>Giant virus diversity and host interactions through global metagenomics.</title>
        <authorList>
            <person name="Schulz F."/>
            <person name="Roux S."/>
            <person name="Paez-Espino D."/>
            <person name="Jungbluth S."/>
            <person name="Walsh D.A."/>
            <person name="Denef V.J."/>
            <person name="McMahon K.D."/>
            <person name="Konstantinidis K.T."/>
            <person name="Eloe-Fadrosh E.A."/>
            <person name="Kyrpides N.C."/>
            <person name="Woyke T."/>
        </authorList>
    </citation>
    <scope>NUCLEOTIDE SEQUENCE</scope>
    <source>
        <strain evidence="6">GVMAG-M-3300027734-16</strain>
    </source>
</reference>
<comment type="subcellular location">
    <subcellularLocation>
        <location evidence="1">Membrane</location>
        <topology evidence="1">Multi-pass membrane protein</topology>
    </subcellularLocation>
</comment>
<evidence type="ECO:0000256" key="1">
    <source>
        <dbReference type="ARBA" id="ARBA00004141"/>
    </source>
</evidence>
<evidence type="ECO:0000256" key="5">
    <source>
        <dbReference type="SAM" id="Phobius"/>
    </source>
</evidence>
<evidence type="ECO:0000256" key="4">
    <source>
        <dbReference type="ARBA" id="ARBA00023136"/>
    </source>
</evidence>
<proteinExistence type="predicted"/>
<keyword evidence="3 5" id="KW-1133">Transmembrane helix</keyword>
<accession>A0A6C0JI58</accession>
<dbReference type="InterPro" id="IPR023271">
    <property type="entry name" value="Aquaporin-like"/>
</dbReference>
<dbReference type="GO" id="GO:0016020">
    <property type="term" value="C:membrane"/>
    <property type="evidence" value="ECO:0007669"/>
    <property type="project" value="UniProtKB-SubCell"/>
</dbReference>